<evidence type="ECO:0000313" key="2">
    <source>
        <dbReference type="Proteomes" id="UP000031036"/>
    </source>
</evidence>
<keyword evidence="2" id="KW-1185">Reference proteome</keyword>
<sequence length="177" mass="20176">VVIRESSTSFRRTILISSSAIVLRESSVLKIPSKCQCIQPPKMHFVTNRCTHFNLLFIEAIAVRVRQLAISVSRLDEIICLFLCDHVDVRFLQNQSVFHEDKRGLDKKQQTNLIAEGDAKVLIGTNKQFRPERSRNELRFLGQLVNRICKPHPVTYDDSASHCPSLIVKLPSTCPNH</sequence>
<reference evidence="1 2" key="1">
    <citation type="submission" date="2014-11" db="EMBL/GenBank/DDBJ databases">
        <title>Genetic blueprint of the zoonotic pathogen Toxocara canis.</title>
        <authorList>
            <person name="Zhu X.-Q."/>
            <person name="Korhonen P.K."/>
            <person name="Cai H."/>
            <person name="Young N.D."/>
            <person name="Nejsum P."/>
            <person name="von Samson-Himmelstjerna G."/>
            <person name="Boag P.R."/>
            <person name="Tan P."/>
            <person name="Li Q."/>
            <person name="Min J."/>
            <person name="Yang Y."/>
            <person name="Wang X."/>
            <person name="Fang X."/>
            <person name="Hall R.S."/>
            <person name="Hofmann A."/>
            <person name="Sternberg P.W."/>
            <person name="Jex A.R."/>
            <person name="Gasser R.B."/>
        </authorList>
    </citation>
    <scope>NUCLEOTIDE SEQUENCE [LARGE SCALE GENOMIC DNA]</scope>
    <source>
        <strain evidence="1">PN_DK_2014</strain>
    </source>
</reference>
<proteinExistence type="predicted"/>
<feature type="non-terminal residue" evidence="1">
    <location>
        <position position="1"/>
    </location>
</feature>
<dbReference type="Proteomes" id="UP000031036">
    <property type="component" value="Unassembled WGS sequence"/>
</dbReference>
<comment type="caution">
    <text evidence="1">The sequence shown here is derived from an EMBL/GenBank/DDBJ whole genome shotgun (WGS) entry which is preliminary data.</text>
</comment>
<evidence type="ECO:0000313" key="1">
    <source>
        <dbReference type="EMBL" id="KHN78487.1"/>
    </source>
</evidence>
<gene>
    <name evidence="1" type="ORF">Tcan_07426</name>
</gene>
<accession>A0A0B2VAK2</accession>
<protein>
    <submittedName>
        <fullName evidence="1">Uncharacterized protein</fullName>
    </submittedName>
</protein>
<dbReference type="AlphaFoldDB" id="A0A0B2VAK2"/>
<name>A0A0B2VAK2_TOXCA</name>
<dbReference type="EMBL" id="JPKZ01002089">
    <property type="protein sequence ID" value="KHN78487.1"/>
    <property type="molecule type" value="Genomic_DNA"/>
</dbReference>
<organism evidence="1 2">
    <name type="scientific">Toxocara canis</name>
    <name type="common">Canine roundworm</name>
    <dbReference type="NCBI Taxonomy" id="6265"/>
    <lineage>
        <taxon>Eukaryota</taxon>
        <taxon>Metazoa</taxon>
        <taxon>Ecdysozoa</taxon>
        <taxon>Nematoda</taxon>
        <taxon>Chromadorea</taxon>
        <taxon>Rhabditida</taxon>
        <taxon>Spirurina</taxon>
        <taxon>Ascaridomorpha</taxon>
        <taxon>Ascaridoidea</taxon>
        <taxon>Toxocaridae</taxon>
        <taxon>Toxocara</taxon>
    </lineage>
</organism>